<feature type="transmembrane region" description="Helical" evidence="6">
    <location>
        <begin position="16"/>
        <end position="34"/>
    </location>
</feature>
<feature type="transmembrane region" description="Helical" evidence="6">
    <location>
        <begin position="69"/>
        <end position="89"/>
    </location>
</feature>
<keyword evidence="4 6" id="KW-1133">Transmembrane helix</keyword>
<feature type="transmembrane region" description="Helical" evidence="6">
    <location>
        <begin position="96"/>
        <end position="116"/>
    </location>
</feature>
<gene>
    <name evidence="7" type="ORF">SAMN02745172_01165</name>
</gene>
<evidence type="ECO:0000313" key="8">
    <source>
        <dbReference type="Proteomes" id="UP000186406"/>
    </source>
</evidence>
<dbReference type="CDD" id="cd16914">
    <property type="entry name" value="EcfT"/>
    <property type="match status" value="1"/>
</dbReference>
<evidence type="ECO:0000256" key="3">
    <source>
        <dbReference type="ARBA" id="ARBA00022692"/>
    </source>
</evidence>
<comment type="similarity">
    <text evidence="2">Belongs to the CbiQ family.</text>
</comment>
<evidence type="ECO:0000256" key="1">
    <source>
        <dbReference type="ARBA" id="ARBA00004141"/>
    </source>
</evidence>
<evidence type="ECO:0000256" key="5">
    <source>
        <dbReference type="ARBA" id="ARBA00023136"/>
    </source>
</evidence>
<feature type="transmembrane region" description="Helical" evidence="6">
    <location>
        <begin position="41"/>
        <end position="63"/>
    </location>
</feature>
<keyword evidence="5 6" id="KW-0472">Membrane</keyword>
<sequence length="212" mass="22711">MTGGAARPEGSPLHRLPAGAKLAVLAAAGTLAFLATDWRWLAVGMAAVCALYFVAGLGVRGLLTEMRRFVWIAVVLLAVQAALGQWLTGLEVALRLFALVLLAALVTLTTRTSAIIATLERLLSPLDRIGMSSARIALAVSLAFRFIPLIAEITREVREAQRARGLERSLVAVALPVIVRALKMADDIADAIDARGFDPAPRRRARSDRSRP</sequence>
<proteinExistence type="inferred from homology"/>
<evidence type="ECO:0000256" key="4">
    <source>
        <dbReference type="ARBA" id="ARBA00022989"/>
    </source>
</evidence>
<dbReference type="PANTHER" id="PTHR33514:SF13">
    <property type="entry name" value="PROTEIN ABCI12, CHLOROPLASTIC"/>
    <property type="match status" value="1"/>
</dbReference>
<dbReference type="RefSeq" id="WP_073626511.1">
    <property type="nucleotide sequence ID" value="NZ_FRXO01000002.1"/>
</dbReference>
<accession>A0A1M7ZCZ6</accession>
<dbReference type="STRING" id="1123029.SAMN02745172_01165"/>
<dbReference type="PANTHER" id="PTHR33514">
    <property type="entry name" value="PROTEIN ABCI12, CHLOROPLASTIC"/>
    <property type="match status" value="1"/>
</dbReference>
<organism evidence="7 8">
    <name type="scientific">Pseudoxanthobacter soli DSM 19599</name>
    <dbReference type="NCBI Taxonomy" id="1123029"/>
    <lineage>
        <taxon>Bacteria</taxon>
        <taxon>Pseudomonadati</taxon>
        <taxon>Pseudomonadota</taxon>
        <taxon>Alphaproteobacteria</taxon>
        <taxon>Hyphomicrobiales</taxon>
        <taxon>Segnochrobactraceae</taxon>
        <taxon>Pseudoxanthobacter</taxon>
    </lineage>
</organism>
<keyword evidence="8" id="KW-1185">Reference proteome</keyword>
<evidence type="ECO:0000256" key="2">
    <source>
        <dbReference type="ARBA" id="ARBA00008564"/>
    </source>
</evidence>
<evidence type="ECO:0000313" key="7">
    <source>
        <dbReference type="EMBL" id="SHO62791.1"/>
    </source>
</evidence>
<protein>
    <submittedName>
        <fullName evidence="7">Biotin transport system permease protein</fullName>
    </submittedName>
</protein>
<comment type="subcellular location">
    <subcellularLocation>
        <location evidence="1">Membrane</location>
        <topology evidence="1">Multi-pass membrane protein</topology>
    </subcellularLocation>
</comment>
<dbReference type="GO" id="GO:0005886">
    <property type="term" value="C:plasma membrane"/>
    <property type="evidence" value="ECO:0007669"/>
    <property type="project" value="TreeGrafter"/>
</dbReference>
<name>A0A1M7ZCZ6_9HYPH</name>
<dbReference type="EMBL" id="FRXO01000002">
    <property type="protein sequence ID" value="SHO62791.1"/>
    <property type="molecule type" value="Genomic_DNA"/>
</dbReference>
<keyword evidence="3 6" id="KW-0812">Transmembrane</keyword>
<dbReference type="Proteomes" id="UP000186406">
    <property type="component" value="Unassembled WGS sequence"/>
</dbReference>
<dbReference type="Pfam" id="PF02361">
    <property type="entry name" value="CbiQ"/>
    <property type="match status" value="1"/>
</dbReference>
<dbReference type="InterPro" id="IPR003339">
    <property type="entry name" value="ABC/ECF_trnsptr_transmembrane"/>
</dbReference>
<dbReference type="AlphaFoldDB" id="A0A1M7ZCZ6"/>
<reference evidence="7 8" key="1">
    <citation type="submission" date="2016-12" db="EMBL/GenBank/DDBJ databases">
        <authorList>
            <person name="Song W.-J."/>
            <person name="Kurnit D.M."/>
        </authorList>
    </citation>
    <scope>NUCLEOTIDE SEQUENCE [LARGE SCALE GENOMIC DNA]</scope>
    <source>
        <strain evidence="7 8">DSM 19599</strain>
    </source>
</reference>
<evidence type="ECO:0000256" key="6">
    <source>
        <dbReference type="SAM" id="Phobius"/>
    </source>
</evidence>
<dbReference type="OrthoDB" id="5868344at2"/>